<name>A0A1G8AEB9_9HYPH</name>
<dbReference type="OrthoDB" id="7272256at2"/>
<keyword evidence="2" id="KW-1185">Reference proteome</keyword>
<accession>A0A1G8AEB9</accession>
<dbReference type="EMBL" id="FNCS01000029">
    <property type="protein sequence ID" value="SDH19217.1"/>
    <property type="molecule type" value="Genomic_DNA"/>
</dbReference>
<dbReference type="RefSeq" id="WP_088439572.1">
    <property type="nucleotide sequence ID" value="NZ_FNCS01000029.1"/>
</dbReference>
<dbReference type="AlphaFoldDB" id="A0A1G8AEB9"/>
<evidence type="ECO:0000313" key="1">
    <source>
        <dbReference type="EMBL" id="SDH19217.1"/>
    </source>
</evidence>
<proteinExistence type="predicted"/>
<dbReference type="Proteomes" id="UP000199495">
    <property type="component" value="Unassembled WGS sequence"/>
</dbReference>
<protein>
    <submittedName>
        <fullName evidence="1">Uncharacterized protein</fullName>
    </submittedName>
</protein>
<reference evidence="1 2" key="1">
    <citation type="submission" date="2016-10" db="EMBL/GenBank/DDBJ databases">
        <authorList>
            <person name="de Groot N.N."/>
        </authorList>
    </citation>
    <scope>NUCLEOTIDE SEQUENCE [LARGE SCALE GENOMIC DNA]</scope>
    <source>
        <strain evidence="1 2">CGMCC 1.10267</strain>
    </source>
</reference>
<organism evidence="1 2">
    <name type="scientific">Pelagibacterium luteolum</name>
    <dbReference type="NCBI Taxonomy" id="440168"/>
    <lineage>
        <taxon>Bacteria</taxon>
        <taxon>Pseudomonadati</taxon>
        <taxon>Pseudomonadota</taxon>
        <taxon>Alphaproteobacteria</taxon>
        <taxon>Hyphomicrobiales</taxon>
        <taxon>Devosiaceae</taxon>
        <taxon>Pelagibacterium</taxon>
    </lineage>
</organism>
<gene>
    <name evidence="1" type="ORF">SAMN04487974_1295</name>
</gene>
<sequence>MGDFIAALISFFLIGPLQNEIADVLTATRAPQEIVAQVTECAAAAGPAIIDRAVDDPWWAASSALSVWVGLVEPTALLVEAAPGCDAAVKAAQPFLIAEE</sequence>
<evidence type="ECO:0000313" key="2">
    <source>
        <dbReference type="Proteomes" id="UP000199495"/>
    </source>
</evidence>